<protein>
    <submittedName>
        <fullName evidence="3">Membrane protein</fullName>
    </submittedName>
</protein>
<reference evidence="3 4" key="1">
    <citation type="submission" date="2016-04" db="EMBL/GenBank/DDBJ databases">
        <authorList>
            <consortium name="Pathogen Informatics"/>
        </authorList>
    </citation>
    <scope>NUCLEOTIDE SEQUENCE [LARGE SCALE GENOMIC DNA]</scope>
    <source>
        <strain evidence="3 4">H044680328</strain>
    </source>
</reference>
<accession>A0A157RRF8</accession>
<dbReference type="EMBL" id="LT546645">
    <property type="protein sequence ID" value="SAI71364.1"/>
    <property type="molecule type" value="Genomic_DNA"/>
</dbReference>
<feature type="region of interest" description="Disordered" evidence="1">
    <location>
        <begin position="25"/>
        <end position="83"/>
    </location>
</feature>
<feature type="transmembrane region" description="Helical" evidence="2">
    <location>
        <begin position="93"/>
        <end position="113"/>
    </location>
</feature>
<feature type="transmembrane region" description="Helical" evidence="2">
    <location>
        <begin position="119"/>
        <end position="137"/>
    </location>
</feature>
<evidence type="ECO:0000256" key="2">
    <source>
        <dbReference type="SAM" id="Phobius"/>
    </source>
</evidence>
<name>A0A157RRF8_9BORD</name>
<feature type="compositionally biased region" description="Low complexity" evidence="1">
    <location>
        <begin position="29"/>
        <end position="41"/>
    </location>
</feature>
<dbReference type="KEGG" id="btrm:SAMEA390648702745"/>
<dbReference type="RefSeq" id="WP_025517640.1">
    <property type="nucleotide sequence ID" value="NZ_CP016340.1"/>
</dbReference>
<gene>
    <name evidence="3" type="ORF">SAMEA3906487_02745</name>
</gene>
<keyword evidence="2" id="KW-0812">Transmembrane</keyword>
<keyword evidence="4" id="KW-1185">Reference proteome</keyword>
<evidence type="ECO:0000313" key="4">
    <source>
        <dbReference type="Proteomes" id="UP000076825"/>
    </source>
</evidence>
<dbReference type="AlphaFoldDB" id="A0A157RRF8"/>
<dbReference type="GeneID" id="56590000"/>
<dbReference type="Proteomes" id="UP000076825">
    <property type="component" value="Chromosome 1"/>
</dbReference>
<organism evidence="3 4">
    <name type="scientific">Bordetella trematum</name>
    <dbReference type="NCBI Taxonomy" id="123899"/>
    <lineage>
        <taxon>Bacteria</taxon>
        <taxon>Pseudomonadati</taxon>
        <taxon>Pseudomonadota</taxon>
        <taxon>Betaproteobacteria</taxon>
        <taxon>Burkholderiales</taxon>
        <taxon>Alcaligenaceae</taxon>
        <taxon>Bordetella</taxon>
    </lineage>
</organism>
<keyword evidence="2" id="KW-1133">Transmembrane helix</keyword>
<dbReference type="PATRIC" id="fig|123899.6.peg.2735"/>
<dbReference type="OrthoDB" id="8683418at2"/>
<evidence type="ECO:0000256" key="1">
    <source>
        <dbReference type="SAM" id="MobiDB-lite"/>
    </source>
</evidence>
<sequence length="159" mass="16935">MSIYGEPKNGDFARYVEELSRRGIPSQGLQALPPALEEPLPGATRGRRQKKARPPVATPAEPASIDLSDDDGSAAPPATLASQASQRQAASGLSFFAFIAVCFAVWNLAAFVADEHSSPTRFVVPGLIAFWLFRAAARARKASRQSAAALPPLNLPRKP</sequence>
<dbReference type="STRING" id="123899.SAMEA3906487_02745"/>
<proteinExistence type="predicted"/>
<evidence type="ECO:0000313" key="3">
    <source>
        <dbReference type="EMBL" id="SAI71364.1"/>
    </source>
</evidence>
<keyword evidence="2" id="KW-0472">Membrane</keyword>